<reference evidence="2" key="1">
    <citation type="journal article" date="2019" name="Int. J. Syst. Evol. Microbiol.">
        <title>The Global Catalogue of Microorganisms (GCM) 10K type strain sequencing project: providing services to taxonomists for standard genome sequencing and annotation.</title>
        <authorList>
            <consortium name="The Broad Institute Genomics Platform"/>
            <consortium name="The Broad Institute Genome Sequencing Center for Infectious Disease"/>
            <person name="Wu L."/>
            <person name="Ma J."/>
        </authorList>
    </citation>
    <scope>NUCLEOTIDE SEQUENCE [LARGE SCALE GENOMIC DNA]</scope>
    <source>
        <strain evidence="2">JCM 4816</strain>
    </source>
</reference>
<comment type="caution">
    <text evidence="1">The sequence shown here is derived from an EMBL/GenBank/DDBJ whole genome shotgun (WGS) entry which is preliminary data.</text>
</comment>
<dbReference type="EMBL" id="BAAAXF010000012">
    <property type="protein sequence ID" value="GAA3493643.1"/>
    <property type="molecule type" value="Genomic_DNA"/>
</dbReference>
<proteinExistence type="predicted"/>
<name>A0ABP6TFY0_9ACTN</name>
<evidence type="ECO:0000313" key="1">
    <source>
        <dbReference type="EMBL" id="GAA3493643.1"/>
    </source>
</evidence>
<evidence type="ECO:0000313" key="2">
    <source>
        <dbReference type="Proteomes" id="UP001501455"/>
    </source>
</evidence>
<accession>A0ABP6TFY0</accession>
<keyword evidence="2" id="KW-1185">Reference proteome</keyword>
<gene>
    <name evidence="1" type="ORF">GCM10019016_007420</name>
</gene>
<sequence>MPRPTSAVTAASLTSTFAARPTRAEGAAEAGRVAGREQLLRIGAPAVAAQFRGGAQTDVQLAVGGDGAALAAVGGGGDSGVERVHGETFPLGGWWGGAVGSVVDPGRRTGHK</sequence>
<organism evidence="1 2">
    <name type="scientific">Streptomyces prasinosporus</name>
    <dbReference type="NCBI Taxonomy" id="68256"/>
    <lineage>
        <taxon>Bacteria</taxon>
        <taxon>Bacillati</taxon>
        <taxon>Actinomycetota</taxon>
        <taxon>Actinomycetes</taxon>
        <taxon>Kitasatosporales</taxon>
        <taxon>Streptomycetaceae</taxon>
        <taxon>Streptomyces</taxon>
        <taxon>Streptomyces albogriseolus group</taxon>
    </lineage>
</organism>
<protein>
    <submittedName>
        <fullName evidence="1">Uncharacterized protein</fullName>
    </submittedName>
</protein>
<dbReference type="Proteomes" id="UP001501455">
    <property type="component" value="Unassembled WGS sequence"/>
</dbReference>